<dbReference type="EMBL" id="OIVN01002335">
    <property type="protein sequence ID" value="SPD02733.1"/>
    <property type="molecule type" value="Genomic_DNA"/>
</dbReference>
<organism evidence="2">
    <name type="scientific">Fagus sylvatica</name>
    <name type="common">Beechnut</name>
    <dbReference type="NCBI Taxonomy" id="28930"/>
    <lineage>
        <taxon>Eukaryota</taxon>
        <taxon>Viridiplantae</taxon>
        <taxon>Streptophyta</taxon>
        <taxon>Embryophyta</taxon>
        <taxon>Tracheophyta</taxon>
        <taxon>Spermatophyta</taxon>
        <taxon>Magnoliopsida</taxon>
        <taxon>eudicotyledons</taxon>
        <taxon>Gunneridae</taxon>
        <taxon>Pentapetalae</taxon>
        <taxon>rosids</taxon>
        <taxon>fabids</taxon>
        <taxon>Fagales</taxon>
        <taxon>Fagaceae</taxon>
        <taxon>Fagus</taxon>
    </lineage>
</organism>
<dbReference type="InterPro" id="IPR032675">
    <property type="entry name" value="LRR_dom_sf"/>
</dbReference>
<dbReference type="InterPro" id="IPR044974">
    <property type="entry name" value="Disease_R_plants"/>
</dbReference>
<feature type="compositionally biased region" description="Low complexity" evidence="1">
    <location>
        <begin position="615"/>
        <end position="638"/>
    </location>
</feature>
<reference evidence="2" key="1">
    <citation type="submission" date="2018-02" db="EMBL/GenBank/DDBJ databases">
        <authorList>
            <person name="Cohen D.B."/>
            <person name="Kent A.D."/>
        </authorList>
    </citation>
    <scope>NUCLEOTIDE SEQUENCE</scope>
</reference>
<dbReference type="GO" id="GO:0006952">
    <property type="term" value="P:defense response"/>
    <property type="evidence" value="ECO:0007669"/>
    <property type="project" value="InterPro"/>
</dbReference>
<evidence type="ECO:0000313" key="2">
    <source>
        <dbReference type="EMBL" id="SPD02733.1"/>
    </source>
</evidence>
<evidence type="ECO:0000256" key="1">
    <source>
        <dbReference type="SAM" id="MobiDB-lite"/>
    </source>
</evidence>
<sequence>MHDMIREMGREVVRTESPKVPRERSRLWFHEDVLDVLKYHTGNFHCPSKMLRYLEWYGFPMESIPADLVAIYTPYSSLIELWTGTKLCNANSTKLKFLYVVHSNHLRRTPDFSGITNLEVLVLNNCTSLVEVHKSVAYLDKLVTLDLENCDCLSATNLKMVQNVTKHRATRASLVGVHKSDAYLDKAVTSNLESSIIYEDIRGSFTTIPLDSLINSNTLHKFYPQKINIFNTLKLVDVSQWRRFRSIGELPIGLQVTLDANANNATSLDRILIVSNWNQSQQLIYPGRSELLKKIPTRNPRKKLFKELIALDSFSVSFLGLSFQTAGDEVEYSIQLSGSFQPKKFGINLIYENDKKDYQSHFEAMIQYASLPYQYDFLHEDVSTDQAMADDNIIHPLYLQMSRFGDNKRKGIATFSDASKSRCLSAREAAQQRWDEELAACLQDKEDIITSRHCERHGIVDDIVDFEMMEDEAVDEDRDDSTVASTPLLDFNIGDGTIVTTTTSCVWGKRRLLESVASRHPSHRHFSRKDQTALAEVETRRLWDAERQLLRDQLKNEQRAHWATREDAAMSSRQLRVQNAPFESKNILLRMALAHTSQFSPQLYMDPPRPHFESESASSSQFATASSSSAPTRSTTAAPYSYDFDKT</sequence>
<dbReference type="SUPFAM" id="SSF52058">
    <property type="entry name" value="L domain-like"/>
    <property type="match status" value="1"/>
</dbReference>
<gene>
    <name evidence="2" type="ORF">FSB_LOCUS30615</name>
</gene>
<dbReference type="Gene3D" id="3.80.10.10">
    <property type="entry name" value="Ribonuclease Inhibitor"/>
    <property type="match status" value="1"/>
</dbReference>
<name>A0A2N9GTA6_FAGSY</name>
<feature type="region of interest" description="Disordered" evidence="1">
    <location>
        <begin position="601"/>
        <end position="647"/>
    </location>
</feature>
<dbReference type="AlphaFoldDB" id="A0A2N9GTA6"/>
<accession>A0A2N9GTA6</accession>
<proteinExistence type="predicted"/>
<protein>
    <submittedName>
        <fullName evidence="2">Uncharacterized protein</fullName>
    </submittedName>
</protein>
<dbReference type="PANTHER" id="PTHR11017:SF271">
    <property type="entry name" value="DISEASE RESISTANCE PROTEIN (TIR-NBS-LRR CLASS) FAMILY"/>
    <property type="match status" value="1"/>
</dbReference>
<dbReference type="PANTHER" id="PTHR11017">
    <property type="entry name" value="LEUCINE-RICH REPEAT-CONTAINING PROTEIN"/>
    <property type="match status" value="1"/>
</dbReference>